<dbReference type="AlphaFoldDB" id="A0A6M4G544"/>
<evidence type="ECO:0000256" key="1">
    <source>
        <dbReference type="ARBA" id="ARBA00022553"/>
    </source>
</evidence>
<keyword evidence="1 2" id="KW-0597">Phosphoprotein</keyword>
<feature type="domain" description="Response regulatory" evidence="3">
    <location>
        <begin position="16"/>
        <end position="130"/>
    </location>
</feature>
<name>A0A6M4G544_SPHYA</name>
<evidence type="ECO:0000313" key="5">
    <source>
        <dbReference type="Proteomes" id="UP000502611"/>
    </source>
</evidence>
<evidence type="ECO:0000256" key="2">
    <source>
        <dbReference type="PROSITE-ProRule" id="PRU00169"/>
    </source>
</evidence>
<dbReference type="SMART" id="SM00448">
    <property type="entry name" value="REC"/>
    <property type="match status" value="1"/>
</dbReference>
<dbReference type="Proteomes" id="UP000502611">
    <property type="component" value="Chromosome"/>
</dbReference>
<organism evidence="4 5">
    <name type="scientific">Sphingobium yanoikuyae</name>
    <name type="common">Sphingomonas yanoikuyae</name>
    <dbReference type="NCBI Taxonomy" id="13690"/>
    <lineage>
        <taxon>Bacteria</taxon>
        <taxon>Pseudomonadati</taxon>
        <taxon>Pseudomonadota</taxon>
        <taxon>Alphaproteobacteria</taxon>
        <taxon>Sphingomonadales</taxon>
        <taxon>Sphingomonadaceae</taxon>
        <taxon>Sphingobium</taxon>
    </lineage>
</organism>
<dbReference type="PROSITE" id="PS50110">
    <property type="entry name" value="RESPONSE_REGULATORY"/>
    <property type="match status" value="1"/>
</dbReference>
<proteinExistence type="predicted"/>
<sequence length="141" mass="15274">MDMNTNTAADPAPHPVIALVDDDPGVRRSVQLLLRSRGYDVRSYASSAAMLADAQVLDAACLVTDYLMPEIDGIAVLDALRERGWNGPAILVSAYYSPRLIEQAKRQGFASVLEKPLREHLLSETVSRLIGKGEKAAVSLP</sequence>
<dbReference type="InterPro" id="IPR011006">
    <property type="entry name" value="CheY-like_superfamily"/>
</dbReference>
<dbReference type="Pfam" id="PF00072">
    <property type="entry name" value="Response_reg"/>
    <property type="match status" value="1"/>
</dbReference>
<protein>
    <submittedName>
        <fullName evidence="4">Response regulator</fullName>
    </submittedName>
</protein>
<evidence type="ECO:0000313" key="4">
    <source>
        <dbReference type="EMBL" id="QJR02229.1"/>
    </source>
</evidence>
<accession>A0A6M4G544</accession>
<dbReference type="PANTHER" id="PTHR44591:SF25">
    <property type="entry name" value="CHEMOTAXIS TWO-COMPONENT RESPONSE REGULATOR"/>
    <property type="match status" value="1"/>
</dbReference>
<dbReference type="InterPro" id="IPR001789">
    <property type="entry name" value="Sig_transdc_resp-reg_receiver"/>
</dbReference>
<dbReference type="GO" id="GO:0000160">
    <property type="term" value="P:phosphorelay signal transduction system"/>
    <property type="evidence" value="ECO:0007669"/>
    <property type="project" value="InterPro"/>
</dbReference>
<dbReference type="InterPro" id="IPR050595">
    <property type="entry name" value="Bact_response_regulator"/>
</dbReference>
<dbReference type="EMBL" id="CP053021">
    <property type="protein sequence ID" value="QJR02229.1"/>
    <property type="molecule type" value="Genomic_DNA"/>
</dbReference>
<reference evidence="4 5" key="1">
    <citation type="submission" date="2020-04" db="EMBL/GenBank/DDBJ databases">
        <title>The Whole Genome Analysis of High salt-tolerant Sphingobium yanoikuyae YC-XJ2 with Aryl organophosphorus flame retardants (aryl-OPFRs)-degrading capacity and characteristics of Related phosphotriesterase.</title>
        <authorList>
            <person name="Li X."/>
        </authorList>
    </citation>
    <scope>NUCLEOTIDE SEQUENCE [LARGE SCALE GENOMIC DNA]</scope>
    <source>
        <strain evidence="4 5">YC-XJ2</strain>
    </source>
</reference>
<dbReference type="SUPFAM" id="SSF52172">
    <property type="entry name" value="CheY-like"/>
    <property type="match status" value="1"/>
</dbReference>
<gene>
    <name evidence="4" type="ORF">HH800_08510</name>
</gene>
<evidence type="ECO:0000259" key="3">
    <source>
        <dbReference type="PROSITE" id="PS50110"/>
    </source>
</evidence>
<dbReference type="Gene3D" id="3.40.50.2300">
    <property type="match status" value="1"/>
</dbReference>
<feature type="modified residue" description="4-aspartylphosphate" evidence="2">
    <location>
        <position position="65"/>
    </location>
</feature>
<dbReference type="PANTHER" id="PTHR44591">
    <property type="entry name" value="STRESS RESPONSE REGULATOR PROTEIN 1"/>
    <property type="match status" value="1"/>
</dbReference>